<protein>
    <recommendedName>
        <fullName evidence="6">Polymerase nucleotidyl transferase domain-containing protein</fullName>
    </recommendedName>
</protein>
<evidence type="ECO:0008006" key="6">
    <source>
        <dbReference type="Google" id="ProtNLM"/>
    </source>
</evidence>
<evidence type="ECO:0000259" key="3">
    <source>
        <dbReference type="Pfam" id="PF26180"/>
    </source>
</evidence>
<dbReference type="EMBL" id="JAZDWU010000003">
    <property type="protein sequence ID" value="KAL0008466.1"/>
    <property type="molecule type" value="Genomic_DNA"/>
</dbReference>
<dbReference type="FunFam" id="1.10.1410.10:FF:000013">
    <property type="entry name" value="PAP/OAS1 substrate-binding domain superfamily"/>
    <property type="match status" value="1"/>
</dbReference>
<dbReference type="PANTHER" id="PTHR45979:SF30">
    <property type="entry name" value="NUCLEOTIDYLTRANSFERASE"/>
    <property type="match status" value="1"/>
</dbReference>
<feature type="compositionally biased region" description="Low complexity" evidence="1">
    <location>
        <begin position="738"/>
        <end position="760"/>
    </location>
</feature>
<evidence type="ECO:0000259" key="2">
    <source>
        <dbReference type="Pfam" id="PF22600"/>
    </source>
</evidence>
<dbReference type="FunFam" id="3.30.460.10:FF:000046">
    <property type="entry name" value="PAP/OAS1 substrate-binding domain superfamily"/>
    <property type="match status" value="1"/>
</dbReference>
<sequence length="1251" mass="137700">MGEHDETGGGLLPNGLLPNEAGSVMQVLGDGDSDRWLKAEERTAKLITCIQPNPPSEGRRNAVADYVIRLIRKCFPCDCEVFTFGSVPLKTYLPDGDIDLTAFSKKPNMKESWAHQVRDMLENEEKNENAEFHVKEVQYIQAEVKIIKCLVENIVVDISFNQLGGLCTLCFLGEVDNLINQNHLFKRSIILIKAWCYYESRILGAHHGLISTYALETLVLYIFHVFNNSFAGPLEVLYRFLEFFSKFDWDNFCVSLWGPVPISSLPDVTAESPRKDGGELLLSKSLDACSTRYAVRPVGQENQGQPFVSKHFNVIDPLRINNNLGRSVSKGNFFRIRSAFAFGAKRLARLLDCPKEDLFFEVDQFFLNTWDRHGSGHRPDAPRNDLRLSALDKVQRISKPDNLVNDIQGKFLFARTRSSPELTETYGEVSSQGRRNRGLESGKSQTSASFDNSRRKNQESDILASHSIRTEDPASVRHISSRQSLDAAADSNCGSNSYHEETGSGSMGEEFASVMGAQGMHQEEQDLVNMMASSATHNFNGQVHLPLNLVSGHFPIPSSVLASMEYAQRNLSGMVPTNFPLIETPWGINMQLPQGFSSTIAHYFPGMGLTSNPEDSIEPVNENFGSVEMSLGESDNDFWHEQDRGSTGGFDLDNGSFEMLQSDDKLQSTSAGHKFDPSFRIVGSSSATRNQQKITKENQGSMRDDRVDALQYQDNRGNEVYHDDRTSSLRSLPSATPSSVKSKTSSESSFEGSSVKVSKSTWEKRGRRTAASVPPSTIVVKGKSTSEHSSTQGDDDNRDWNLLSTMGSELAERSTGAQSVAALHVTRHQVPGFESAQTSGSESLIPIAPMLLGPGSRQRNPDGSGVPTFFYPTGPPVPFVAMFPVYNFPTEAGTSDTSMSQFSGEEGLDNSDSSQNFDSSEGLDLHEVLSTNSVRSTVPNELLEHKSDILKSDFPIHLQNLRYGRLCQNSGYYPSPVMVPPVYLHGRIPSDGPGRPLSNVNLFTQLMSYGPRFVPVAPLQSVSNRPAAVLPRYGDEIPRYRSGTGTYLPNPKLTARDRQSTGARRGNYGYDRSDHHGGREGNWNINPKSRAAGRSHSRTQAEKPNSRSDRLAASESRTDRPWGSHRRGSFPSHQSQNGPVHSNSVQSSPSNVTYGMYPLPTMNPSGVALNGPTIPPLVMVYPYDHNAGYGSHAEQLEFGSLGPMGLSGVNEVSQLNDGSQLSGAFEIHGVSAQRSSPDQPSSPHLRRGHSN</sequence>
<proteinExistence type="predicted"/>
<dbReference type="Pfam" id="PF26180">
    <property type="entry name" value="PAP-OAS1"/>
    <property type="match status" value="1"/>
</dbReference>
<feature type="region of interest" description="Disordered" evidence="1">
    <location>
        <begin position="422"/>
        <end position="507"/>
    </location>
</feature>
<comment type="caution">
    <text evidence="4">The sequence shown here is derived from an EMBL/GenBank/DDBJ whole genome shotgun (WGS) entry which is preliminary data.</text>
</comment>
<feature type="region of interest" description="Disordered" evidence="1">
    <location>
        <begin position="1036"/>
        <end position="1149"/>
    </location>
</feature>
<feature type="compositionally biased region" description="Polar residues" evidence="1">
    <location>
        <begin position="422"/>
        <end position="433"/>
    </location>
</feature>
<gene>
    <name evidence="4" type="ORF">SO802_009968</name>
</gene>
<dbReference type="Proteomes" id="UP001459277">
    <property type="component" value="Unassembled WGS sequence"/>
</dbReference>
<dbReference type="Pfam" id="PF22600">
    <property type="entry name" value="MTPAP-like_central"/>
    <property type="match status" value="1"/>
</dbReference>
<feature type="region of interest" description="Disordered" evidence="1">
    <location>
        <begin position="1230"/>
        <end position="1251"/>
    </location>
</feature>
<feature type="compositionally biased region" description="Basic and acidic residues" evidence="1">
    <location>
        <begin position="1099"/>
        <end position="1122"/>
    </location>
</feature>
<feature type="compositionally biased region" description="Polar residues" evidence="1">
    <location>
        <begin position="1232"/>
        <end position="1242"/>
    </location>
</feature>
<dbReference type="InterPro" id="IPR043519">
    <property type="entry name" value="NT_sf"/>
</dbReference>
<feature type="compositionally biased region" description="Polar residues" evidence="1">
    <location>
        <begin position="1131"/>
        <end position="1149"/>
    </location>
</feature>
<dbReference type="InterPro" id="IPR058921">
    <property type="entry name" value="PAP/OAS1-rel"/>
</dbReference>
<organism evidence="4 5">
    <name type="scientific">Lithocarpus litseifolius</name>
    <dbReference type="NCBI Taxonomy" id="425828"/>
    <lineage>
        <taxon>Eukaryota</taxon>
        <taxon>Viridiplantae</taxon>
        <taxon>Streptophyta</taxon>
        <taxon>Embryophyta</taxon>
        <taxon>Tracheophyta</taxon>
        <taxon>Spermatophyta</taxon>
        <taxon>Magnoliopsida</taxon>
        <taxon>eudicotyledons</taxon>
        <taxon>Gunneridae</taxon>
        <taxon>Pentapetalae</taxon>
        <taxon>rosids</taxon>
        <taxon>fabids</taxon>
        <taxon>Fagales</taxon>
        <taxon>Fagaceae</taxon>
        <taxon>Lithocarpus</taxon>
    </lineage>
</organism>
<evidence type="ECO:0000313" key="4">
    <source>
        <dbReference type="EMBL" id="KAL0008466.1"/>
    </source>
</evidence>
<dbReference type="Gene3D" id="1.10.1410.10">
    <property type="match status" value="1"/>
</dbReference>
<feature type="region of interest" description="Disordered" evidence="1">
    <location>
        <begin position="663"/>
        <end position="800"/>
    </location>
</feature>
<feature type="compositionally biased region" description="Basic and acidic residues" evidence="1">
    <location>
        <begin position="716"/>
        <end position="727"/>
    </location>
</feature>
<feature type="compositionally biased region" description="Polar residues" evidence="1">
    <location>
        <begin position="683"/>
        <end position="701"/>
    </location>
</feature>
<reference evidence="4 5" key="1">
    <citation type="submission" date="2024-01" db="EMBL/GenBank/DDBJ databases">
        <title>A telomere-to-telomere, gap-free genome of sweet tea (Lithocarpus litseifolius).</title>
        <authorList>
            <person name="Zhou J."/>
        </authorList>
    </citation>
    <scope>NUCLEOTIDE SEQUENCE [LARGE SCALE GENOMIC DNA]</scope>
    <source>
        <strain evidence="4">Zhou-2022a</strain>
        <tissue evidence="4">Leaf</tissue>
    </source>
</reference>
<accession>A0AAW2DIH9</accession>
<feature type="domain" description="PAP/OAS1 substrate-binding-related" evidence="3">
    <location>
        <begin position="179"/>
        <end position="370"/>
    </location>
</feature>
<feature type="domain" description="Poly(A) RNA polymerase mitochondrial-like central palm" evidence="2">
    <location>
        <begin position="44"/>
        <end position="166"/>
    </location>
</feature>
<evidence type="ECO:0000256" key="1">
    <source>
        <dbReference type="SAM" id="MobiDB-lite"/>
    </source>
</evidence>
<feature type="compositionally biased region" description="Polar residues" evidence="1">
    <location>
        <begin position="442"/>
        <end position="451"/>
    </location>
</feature>
<keyword evidence="5" id="KW-1185">Reference proteome</keyword>
<dbReference type="SUPFAM" id="SSF81631">
    <property type="entry name" value="PAP/OAS1 substrate-binding domain"/>
    <property type="match status" value="1"/>
</dbReference>
<dbReference type="InterPro" id="IPR058920">
    <property type="entry name" value="PAP-OAS1-bd-rel"/>
</dbReference>
<name>A0AAW2DIH9_9ROSI</name>
<dbReference type="PANTHER" id="PTHR45979">
    <property type="entry name" value="PAP/OAS1 SUBSTRATE-BINDING DOMAIN SUPERFAMILY"/>
    <property type="match status" value="1"/>
</dbReference>
<dbReference type="InterPro" id="IPR054708">
    <property type="entry name" value="MTPAP-like_central"/>
</dbReference>
<dbReference type="Gene3D" id="3.30.460.10">
    <property type="entry name" value="Beta Polymerase, domain 2"/>
    <property type="match status" value="1"/>
</dbReference>
<dbReference type="CDD" id="cd05402">
    <property type="entry name" value="NT_PAP_TUTase"/>
    <property type="match status" value="1"/>
</dbReference>
<dbReference type="AlphaFoldDB" id="A0AAW2DIH9"/>
<feature type="region of interest" description="Disordered" evidence="1">
    <location>
        <begin position="895"/>
        <end position="919"/>
    </location>
</feature>
<feature type="compositionally biased region" description="Polar residues" evidence="1">
    <location>
        <begin position="728"/>
        <end position="737"/>
    </location>
</feature>
<dbReference type="SUPFAM" id="SSF81301">
    <property type="entry name" value="Nucleotidyltransferase"/>
    <property type="match status" value="1"/>
</dbReference>
<feature type="compositionally biased region" description="Low complexity" evidence="1">
    <location>
        <begin position="910"/>
        <end position="919"/>
    </location>
</feature>
<evidence type="ECO:0000313" key="5">
    <source>
        <dbReference type="Proteomes" id="UP001459277"/>
    </source>
</evidence>